<reference evidence="2 3" key="1">
    <citation type="submission" date="2020-09" db="EMBL/GenBank/DDBJ databases">
        <title>De no assembly of potato wild relative species, Solanum commersonii.</title>
        <authorList>
            <person name="Cho K."/>
        </authorList>
    </citation>
    <scope>NUCLEOTIDE SEQUENCE [LARGE SCALE GENOMIC DNA]</scope>
    <source>
        <strain evidence="2">LZ3.2</strain>
        <tissue evidence="2">Leaf</tissue>
    </source>
</reference>
<feature type="region of interest" description="Disordered" evidence="1">
    <location>
        <begin position="1"/>
        <end position="21"/>
    </location>
</feature>
<name>A0A9J5ZIQ9_SOLCO</name>
<evidence type="ECO:0000313" key="2">
    <source>
        <dbReference type="EMBL" id="KAG5611792.1"/>
    </source>
</evidence>
<feature type="compositionally biased region" description="Basic and acidic residues" evidence="1">
    <location>
        <begin position="7"/>
        <end position="19"/>
    </location>
</feature>
<protein>
    <submittedName>
        <fullName evidence="2">Uncharacterized protein</fullName>
    </submittedName>
</protein>
<accession>A0A9J5ZIQ9</accession>
<dbReference type="Proteomes" id="UP000824120">
    <property type="component" value="Chromosome 4"/>
</dbReference>
<proteinExistence type="predicted"/>
<gene>
    <name evidence="2" type="ORF">H5410_023073</name>
</gene>
<sequence length="72" mass="8577">MQLGVGKDQEFEKQERVEGHSTWLETKQASWLIRKVMSAKYIIDQIQLMRGKKGSMIRQIYMYMIGEQQRPD</sequence>
<dbReference type="EMBL" id="JACXVP010000004">
    <property type="protein sequence ID" value="KAG5611792.1"/>
    <property type="molecule type" value="Genomic_DNA"/>
</dbReference>
<comment type="caution">
    <text evidence="2">The sequence shown here is derived from an EMBL/GenBank/DDBJ whole genome shotgun (WGS) entry which is preliminary data.</text>
</comment>
<dbReference type="AlphaFoldDB" id="A0A9J5ZIQ9"/>
<keyword evidence="3" id="KW-1185">Reference proteome</keyword>
<evidence type="ECO:0000313" key="3">
    <source>
        <dbReference type="Proteomes" id="UP000824120"/>
    </source>
</evidence>
<evidence type="ECO:0000256" key="1">
    <source>
        <dbReference type="SAM" id="MobiDB-lite"/>
    </source>
</evidence>
<organism evidence="2 3">
    <name type="scientific">Solanum commersonii</name>
    <name type="common">Commerson's wild potato</name>
    <name type="synonym">Commerson's nightshade</name>
    <dbReference type="NCBI Taxonomy" id="4109"/>
    <lineage>
        <taxon>Eukaryota</taxon>
        <taxon>Viridiplantae</taxon>
        <taxon>Streptophyta</taxon>
        <taxon>Embryophyta</taxon>
        <taxon>Tracheophyta</taxon>
        <taxon>Spermatophyta</taxon>
        <taxon>Magnoliopsida</taxon>
        <taxon>eudicotyledons</taxon>
        <taxon>Gunneridae</taxon>
        <taxon>Pentapetalae</taxon>
        <taxon>asterids</taxon>
        <taxon>lamiids</taxon>
        <taxon>Solanales</taxon>
        <taxon>Solanaceae</taxon>
        <taxon>Solanoideae</taxon>
        <taxon>Solaneae</taxon>
        <taxon>Solanum</taxon>
    </lineage>
</organism>